<dbReference type="Gene3D" id="1.25.10.10">
    <property type="entry name" value="Leucine-rich Repeat Variant"/>
    <property type="match status" value="1"/>
</dbReference>
<reference evidence="2 3" key="1">
    <citation type="submission" date="2019-04" db="EMBL/GenBank/DDBJ databases">
        <title>Alteromonas portus sp. nov., an alginate lyase-excreting marine bacterium.</title>
        <authorList>
            <person name="Huang H."/>
            <person name="Mo K."/>
            <person name="Bao S."/>
        </authorList>
    </citation>
    <scope>NUCLEOTIDE SEQUENCE [LARGE SCALE GENOMIC DNA]</scope>
    <source>
        <strain evidence="2 3">HB161718</strain>
    </source>
</reference>
<accession>A0A4U0ZJS2</accession>
<keyword evidence="3" id="KW-1185">Reference proteome</keyword>
<protein>
    <submittedName>
        <fullName evidence="2">HEAT repeat domain-containing protein</fullName>
    </submittedName>
</protein>
<dbReference type="EMBL" id="SWCO01000005">
    <property type="protein sequence ID" value="TKB03310.1"/>
    <property type="molecule type" value="Genomic_DNA"/>
</dbReference>
<dbReference type="SUPFAM" id="SSF48371">
    <property type="entry name" value="ARM repeat"/>
    <property type="match status" value="1"/>
</dbReference>
<sequence length="213" mass="24062">MGLKKKVEPVANISEDFEEKREHPRTTEQLVSDLNSDDCDVRRWAVRDLSGQKDAHDVFLSRLPHEDDPTVIEALFSALEHDISESHASQVLTMLKSEHVQLRNGAIELMQQNPDIFAANVNMLMHDDDPDTRIFCVDIIGAVAHIEAVNWLHQFALNDDNENVVGTALDKLAEIADVSTLEILQTVESRFPNHSYIQFVISLIRNQVRGGDE</sequence>
<name>A0A4U0ZJS2_9ALTE</name>
<evidence type="ECO:0000256" key="1">
    <source>
        <dbReference type="SAM" id="MobiDB-lite"/>
    </source>
</evidence>
<organism evidence="2 3">
    <name type="scientific">Alteromonas portus</name>
    <dbReference type="NCBI Taxonomy" id="2565549"/>
    <lineage>
        <taxon>Bacteria</taxon>
        <taxon>Pseudomonadati</taxon>
        <taxon>Pseudomonadota</taxon>
        <taxon>Gammaproteobacteria</taxon>
        <taxon>Alteromonadales</taxon>
        <taxon>Alteromonadaceae</taxon>
        <taxon>Alteromonas/Salinimonas group</taxon>
        <taxon>Alteromonas</taxon>
    </lineage>
</organism>
<evidence type="ECO:0000313" key="2">
    <source>
        <dbReference type="EMBL" id="TKB03310.1"/>
    </source>
</evidence>
<dbReference type="OrthoDB" id="7359267at2"/>
<gene>
    <name evidence="2" type="ORF">E5672_09705</name>
</gene>
<dbReference type="AlphaFoldDB" id="A0A4U0ZJS2"/>
<dbReference type="RefSeq" id="WP_136782009.1">
    <property type="nucleotide sequence ID" value="NZ_SWCO01000005.1"/>
</dbReference>
<dbReference type="InterPro" id="IPR016024">
    <property type="entry name" value="ARM-type_fold"/>
</dbReference>
<feature type="region of interest" description="Disordered" evidence="1">
    <location>
        <begin position="1"/>
        <end position="29"/>
    </location>
</feature>
<proteinExistence type="predicted"/>
<dbReference type="Pfam" id="PF13646">
    <property type="entry name" value="HEAT_2"/>
    <property type="match status" value="1"/>
</dbReference>
<comment type="caution">
    <text evidence="2">The sequence shown here is derived from an EMBL/GenBank/DDBJ whole genome shotgun (WGS) entry which is preliminary data.</text>
</comment>
<dbReference type="Proteomes" id="UP000305471">
    <property type="component" value="Unassembled WGS sequence"/>
</dbReference>
<dbReference type="InterPro" id="IPR011989">
    <property type="entry name" value="ARM-like"/>
</dbReference>
<evidence type="ECO:0000313" key="3">
    <source>
        <dbReference type="Proteomes" id="UP000305471"/>
    </source>
</evidence>